<protein>
    <submittedName>
        <fullName evidence="2">Uncharacterized protein</fullName>
    </submittedName>
</protein>
<dbReference type="EMBL" id="UIHC01000011">
    <property type="protein sequence ID" value="SUZ31745.1"/>
    <property type="molecule type" value="Genomic_DNA"/>
</dbReference>
<evidence type="ECO:0000313" key="3">
    <source>
        <dbReference type="Proteomes" id="UP000272908"/>
    </source>
</evidence>
<feature type="transmembrane region" description="Helical" evidence="1">
    <location>
        <begin position="131"/>
        <end position="162"/>
    </location>
</feature>
<evidence type="ECO:0000313" key="2">
    <source>
        <dbReference type="EMBL" id="SUZ31745.1"/>
    </source>
</evidence>
<reference evidence="3" key="1">
    <citation type="submission" date="2018-08" db="EMBL/GenBank/DDBJ databases">
        <authorList>
            <person name="Rodrigo-Torres L."/>
            <person name="Arahal R. D."/>
            <person name="Lucena T."/>
        </authorList>
    </citation>
    <scope>NUCLEOTIDE SEQUENCE [LARGE SCALE GENOMIC DNA]</scope>
    <source>
        <strain evidence="3">CECT 7235</strain>
    </source>
</reference>
<dbReference type="AlphaFoldDB" id="A0A3B0M6X1"/>
<evidence type="ECO:0000256" key="1">
    <source>
        <dbReference type="SAM" id="Phobius"/>
    </source>
</evidence>
<proteinExistence type="predicted"/>
<sequence length="180" mass="19460">MMRRYLIAACAIIATGAAITALMKQADMRVVLIVSAFAGGLWGKLLAKGTLQEYTARNHAWAASFPLVFLVATAFWYFDGTQGAALNMAYLYIAITLVLALTGGLGTAFRLSGDERYRHSQRHAAHIAQRVLVLGVCALALVHLGQIAALELGLGLFVALALHEASYHAAMWWQERGADE</sequence>
<feature type="transmembrane region" description="Helical" evidence="1">
    <location>
        <begin position="28"/>
        <end position="47"/>
    </location>
</feature>
<keyword evidence="1" id="KW-0812">Transmembrane</keyword>
<keyword evidence="1" id="KW-1133">Transmembrane helix</keyword>
<keyword evidence="3" id="KW-1185">Reference proteome</keyword>
<name>A0A3B0M6X1_9RHOB</name>
<keyword evidence="1" id="KW-0472">Membrane</keyword>
<feature type="transmembrane region" description="Helical" evidence="1">
    <location>
        <begin position="90"/>
        <end position="111"/>
    </location>
</feature>
<organism evidence="2 3">
    <name type="scientific">Roseinatronobacter ekhonensis</name>
    <dbReference type="NCBI Taxonomy" id="254356"/>
    <lineage>
        <taxon>Bacteria</taxon>
        <taxon>Pseudomonadati</taxon>
        <taxon>Pseudomonadota</taxon>
        <taxon>Alphaproteobacteria</taxon>
        <taxon>Rhodobacterales</taxon>
        <taxon>Paracoccaceae</taxon>
        <taxon>Roseinatronobacter</taxon>
    </lineage>
</organism>
<gene>
    <name evidence="2" type="ORF">ROE7235_01495</name>
</gene>
<feature type="transmembrane region" description="Helical" evidence="1">
    <location>
        <begin position="59"/>
        <end position="78"/>
    </location>
</feature>
<dbReference type="RefSeq" id="WP_121094163.1">
    <property type="nucleotide sequence ID" value="NZ_UIHC01000011.1"/>
</dbReference>
<dbReference type="Proteomes" id="UP000272908">
    <property type="component" value="Unassembled WGS sequence"/>
</dbReference>
<accession>A0A3B0M6X1</accession>